<dbReference type="InterPro" id="IPR051654">
    <property type="entry name" value="Meroterpenoid_MTases"/>
</dbReference>
<dbReference type="SUPFAM" id="SSF53335">
    <property type="entry name" value="S-adenosyl-L-methionine-dependent methyltransferases"/>
    <property type="match status" value="1"/>
</dbReference>
<dbReference type="PANTHER" id="PTHR35897:SF1">
    <property type="entry name" value="METHYLTRANSFERASE AUSD"/>
    <property type="match status" value="1"/>
</dbReference>
<keyword evidence="6" id="KW-1185">Reference proteome</keyword>
<sequence>MSVFADSKLKPLLDEGFYSLKPHELAFFKSQTGIHDPEDLKQHIIGVQKKAYEVYGYPCIRRFSFTRLKITQSLIYDYLVQIPREREGAVFLDIGCCFGTDIRKAVADGWPVENVIGSDLRKAEFWECGHDLFNSSPTSFPAAFVGGDAFELISPRPPFYTEPKTPRPNLQDLNSLTPLQGHISAIHTSSFFHLFNEGKQLELARRVATLLSVTPGSVIFGSHVGLPKKGIRKGARSTEMFCHSPETWEELWDGKVFEKGSVRVDTRLDKFMREDFLLTTAGKMVESFLLSWSVTRV</sequence>
<evidence type="ECO:0000256" key="1">
    <source>
        <dbReference type="ARBA" id="ARBA00005179"/>
    </source>
</evidence>
<evidence type="ECO:0000256" key="4">
    <source>
        <dbReference type="ARBA" id="ARBA00038314"/>
    </source>
</evidence>
<dbReference type="Gene3D" id="3.40.50.150">
    <property type="entry name" value="Vaccinia Virus protein VP39"/>
    <property type="match status" value="1"/>
</dbReference>
<evidence type="ECO:0000256" key="2">
    <source>
        <dbReference type="ARBA" id="ARBA00022679"/>
    </source>
</evidence>
<keyword evidence="3" id="KW-0949">S-adenosyl-L-methionine</keyword>
<name>A0A5C3LHJ0_9AGAR</name>
<evidence type="ECO:0000313" key="5">
    <source>
        <dbReference type="EMBL" id="TFK32152.1"/>
    </source>
</evidence>
<dbReference type="EMBL" id="ML213684">
    <property type="protein sequence ID" value="TFK32152.1"/>
    <property type="molecule type" value="Genomic_DNA"/>
</dbReference>
<dbReference type="InterPro" id="IPR029063">
    <property type="entry name" value="SAM-dependent_MTases_sf"/>
</dbReference>
<gene>
    <name evidence="5" type="ORF">BDQ12DRAFT_659538</name>
</gene>
<dbReference type="GO" id="GO:0016740">
    <property type="term" value="F:transferase activity"/>
    <property type="evidence" value="ECO:0007669"/>
    <property type="project" value="UniProtKB-KW"/>
</dbReference>
<evidence type="ECO:0000313" key="6">
    <source>
        <dbReference type="Proteomes" id="UP000308652"/>
    </source>
</evidence>
<dbReference type="Proteomes" id="UP000308652">
    <property type="component" value="Unassembled WGS sequence"/>
</dbReference>
<accession>A0A5C3LHJ0</accession>
<evidence type="ECO:0000256" key="3">
    <source>
        <dbReference type="ARBA" id="ARBA00022691"/>
    </source>
</evidence>
<dbReference type="STRING" id="68775.A0A5C3LHJ0"/>
<keyword evidence="2" id="KW-0808">Transferase</keyword>
<comment type="pathway">
    <text evidence="1">Secondary metabolite biosynthesis.</text>
</comment>
<reference evidence="5 6" key="1">
    <citation type="journal article" date="2019" name="Nat. Ecol. Evol.">
        <title>Megaphylogeny resolves global patterns of mushroom evolution.</title>
        <authorList>
            <person name="Varga T."/>
            <person name="Krizsan K."/>
            <person name="Foldi C."/>
            <person name="Dima B."/>
            <person name="Sanchez-Garcia M."/>
            <person name="Sanchez-Ramirez S."/>
            <person name="Szollosi G.J."/>
            <person name="Szarkandi J.G."/>
            <person name="Papp V."/>
            <person name="Albert L."/>
            <person name="Andreopoulos W."/>
            <person name="Angelini C."/>
            <person name="Antonin V."/>
            <person name="Barry K.W."/>
            <person name="Bougher N.L."/>
            <person name="Buchanan P."/>
            <person name="Buyck B."/>
            <person name="Bense V."/>
            <person name="Catcheside P."/>
            <person name="Chovatia M."/>
            <person name="Cooper J."/>
            <person name="Damon W."/>
            <person name="Desjardin D."/>
            <person name="Finy P."/>
            <person name="Geml J."/>
            <person name="Haridas S."/>
            <person name="Hughes K."/>
            <person name="Justo A."/>
            <person name="Karasinski D."/>
            <person name="Kautmanova I."/>
            <person name="Kiss B."/>
            <person name="Kocsube S."/>
            <person name="Kotiranta H."/>
            <person name="LaButti K.M."/>
            <person name="Lechner B.E."/>
            <person name="Liimatainen K."/>
            <person name="Lipzen A."/>
            <person name="Lukacs Z."/>
            <person name="Mihaltcheva S."/>
            <person name="Morgado L.N."/>
            <person name="Niskanen T."/>
            <person name="Noordeloos M.E."/>
            <person name="Ohm R.A."/>
            <person name="Ortiz-Santana B."/>
            <person name="Ovrebo C."/>
            <person name="Racz N."/>
            <person name="Riley R."/>
            <person name="Savchenko A."/>
            <person name="Shiryaev A."/>
            <person name="Soop K."/>
            <person name="Spirin V."/>
            <person name="Szebenyi C."/>
            <person name="Tomsovsky M."/>
            <person name="Tulloss R.E."/>
            <person name="Uehling J."/>
            <person name="Grigoriev I.V."/>
            <person name="Vagvolgyi C."/>
            <person name="Papp T."/>
            <person name="Martin F.M."/>
            <person name="Miettinen O."/>
            <person name="Hibbett D.S."/>
            <person name="Nagy L.G."/>
        </authorList>
    </citation>
    <scope>NUCLEOTIDE SEQUENCE [LARGE SCALE GENOMIC DNA]</scope>
    <source>
        <strain evidence="5 6">CBS 166.37</strain>
    </source>
</reference>
<protein>
    <recommendedName>
        <fullName evidence="7">Methyltransferase domain-containing protein</fullName>
    </recommendedName>
</protein>
<evidence type="ECO:0008006" key="7">
    <source>
        <dbReference type="Google" id="ProtNLM"/>
    </source>
</evidence>
<dbReference type="AlphaFoldDB" id="A0A5C3LHJ0"/>
<organism evidence="5 6">
    <name type="scientific">Crucibulum laeve</name>
    <dbReference type="NCBI Taxonomy" id="68775"/>
    <lineage>
        <taxon>Eukaryota</taxon>
        <taxon>Fungi</taxon>
        <taxon>Dikarya</taxon>
        <taxon>Basidiomycota</taxon>
        <taxon>Agaricomycotina</taxon>
        <taxon>Agaricomycetes</taxon>
        <taxon>Agaricomycetidae</taxon>
        <taxon>Agaricales</taxon>
        <taxon>Agaricineae</taxon>
        <taxon>Nidulariaceae</taxon>
        <taxon>Crucibulum</taxon>
    </lineage>
</organism>
<dbReference type="OrthoDB" id="2094832at2759"/>
<proteinExistence type="inferred from homology"/>
<comment type="similarity">
    <text evidence="4">Belongs to the class I-like SAM-binding methyltransferase superfamily.</text>
</comment>
<dbReference type="PANTHER" id="PTHR35897">
    <property type="entry name" value="METHYLTRANSFERASE AUSD"/>
    <property type="match status" value="1"/>
</dbReference>